<keyword evidence="7 9" id="KW-0863">Zinc-finger</keyword>
<dbReference type="InterPro" id="IPR012677">
    <property type="entry name" value="Nucleotide-bd_a/b_plait_sf"/>
</dbReference>
<evidence type="ECO:0000256" key="2">
    <source>
        <dbReference type="ARBA" id="ARBA00004906"/>
    </source>
</evidence>
<dbReference type="SMART" id="SM00506">
    <property type="entry name" value="A1pp"/>
    <property type="match status" value="1"/>
</dbReference>
<comment type="pathway">
    <text evidence="2">Protein modification; protein ubiquitination.</text>
</comment>
<dbReference type="InterPro" id="IPR013083">
    <property type="entry name" value="Znf_RING/FYVE/PHD"/>
</dbReference>
<dbReference type="InterPro" id="IPR043472">
    <property type="entry name" value="Macro_dom-like"/>
</dbReference>
<feature type="compositionally biased region" description="Polar residues" evidence="11">
    <location>
        <begin position="196"/>
        <end position="236"/>
    </location>
</feature>
<keyword evidence="6" id="KW-0479">Metal-binding</keyword>
<dbReference type="Pfam" id="PF23085">
    <property type="entry name" value="RRM_PARP14_3"/>
    <property type="match status" value="1"/>
</dbReference>
<dbReference type="RefSeq" id="XP_002742351.1">
    <property type="nucleotide sequence ID" value="XM_002742305.2"/>
</dbReference>
<dbReference type="Pfam" id="PF13923">
    <property type="entry name" value="zf-C3HC4_2"/>
    <property type="match status" value="1"/>
</dbReference>
<dbReference type="SMART" id="SM00184">
    <property type="entry name" value="RING"/>
    <property type="match status" value="2"/>
</dbReference>
<feature type="region of interest" description="Disordered" evidence="11">
    <location>
        <begin position="696"/>
        <end position="835"/>
    </location>
</feature>
<dbReference type="PANTHER" id="PTHR12622">
    <property type="entry name" value="DELTEX-RELATED"/>
    <property type="match status" value="1"/>
</dbReference>
<dbReference type="InterPro" id="IPR001841">
    <property type="entry name" value="Znf_RING"/>
</dbReference>
<dbReference type="InterPro" id="IPR048409">
    <property type="entry name" value="DTX3L_KH-like"/>
</dbReference>
<evidence type="ECO:0000256" key="6">
    <source>
        <dbReference type="ARBA" id="ARBA00022723"/>
    </source>
</evidence>
<feature type="domain" description="Macro" evidence="14">
    <location>
        <begin position="480"/>
        <end position="672"/>
    </location>
</feature>
<dbReference type="SUPFAM" id="SSF52949">
    <property type="entry name" value="Macro domain-like"/>
    <property type="match status" value="1"/>
</dbReference>
<dbReference type="SMART" id="SM00360">
    <property type="entry name" value="RRM"/>
    <property type="match status" value="1"/>
</dbReference>
<name>A0ABM0H1U7_SACKO</name>
<feature type="compositionally biased region" description="Basic and acidic residues" evidence="11">
    <location>
        <begin position="974"/>
        <end position="985"/>
    </location>
</feature>
<dbReference type="Gene3D" id="3.30.390.130">
    <property type="match status" value="1"/>
</dbReference>
<reference evidence="16" key="1">
    <citation type="submission" date="2025-08" db="UniProtKB">
        <authorList>
            <consortium name="RefSeq"/>
        </authorList>
    </citation>
    <scope>IDENTIFICATION</scope>
    <source>
        <tissue evidence="16">Testes</tissue>
    </source>
</reference>
<evidence type="ECO:0000256" key="9">
    <source>
        <dbReference type="PROSITE-ProRule" id="PRU00175"/>
    </source>
</evidence>
<dbReference type="Pfam" id="PF21718">
    <property type="entry name" value="KH_DTX3L"/>
    <property type="match status" value="1"/>
</dbReference>
<dbReference type="InterPro" id="IPR000504">
    <property type="entry name" value="RRM_dom"/>
</dbReference>
<keyword evidence="15" id="KW-1185">Reference proteome</keyword>
<dbReference type="InterPro" id="IPR042843">
    <property type="entry name" value="TX3L_RING-HC"/>
</dbReference>
<dbReference type="Gene3D" id="3.30.40.10">
    <property type="entry name" value="Zinc/RING finger domain, C3HC4 (zinc finger)"/>
    <property type="match status" value="1"/>
</dbReference>
<dbReference type="Pfam" id="PF01661">
    <property type="entry name" value="Macro"/>
    <property type="match status" value="1"/>
</dbReference>
<dbReference type="InterPro" id="IPR017907">
    <property type="entry name" value="Znf_RING_CS"/>
</dbReference>
<dbReference type="CDD" id="cd16712">
    <property type="entry name" value="RING-HC_DTX3L"/>
    <property type="match status" value="1"/>
</dbReference>
<dbReference type="SUPFAM" id="SSF57850">
    <property type="entry name" value="RING/U-box"/>
    <property type="match status" value="1"/>
</dbReference>
<evidence type="ECO:0000313" key="16">
    <source>
        <dbReference type="RefSeq" id="XP_002742351.1"/>
    </source>
</evidence>
<evidence type="ECO:0000256" key="8">
    <source>
        <dbReference type="ARBA" id="ARBA00022833"/>
    </source>
</evidence>
<accession>A0ABM0H1U7</accession>
<dbReference type="GeneID" id="100368311"/>
<dbReference type="PROSITE" id="PS50089">
    <property type="entry name" value="ZF_RING_2"/>
    <property type="match status" value="1"/>
</dbReference>
<dbReference type="Proteomes" id="UP000694865">
    <property type="component" value="Unplaced"/>
</dbReference>
<dbReference type="PROSITE" id="PS50102">
    <property type="entry name" value="RRM"/>
    <property type="match status" value="1"/>
</dbReference>
<evidence type="ECO:0000313" key="15">
    <source>
        <dbReference type="Proteomes" id="UP000694865"/>
    </source>
</evidence>
<feature type="region of interest" description="Disordered" evidence="11">
    <location>
        <begin position="964"/>
        <end position="1007"/>
    </location>
</feature>
<gene>
    <name evidence="16" type="primary">LOC100368311</name>
</gene>
<dbReference type="PROSITE" id="PS51154">
    <property type="entry name" value="MACRO"/>
    <property type="match status" value="1"/>
</dbReference>
<dbReference type="Pfam" id="PF18102">
    <property type="entry name" value="DTC"/>
    <property type="match status" value="1"/>
</dbReference>
<dbReference type="CDD" id="cd12546">
    <property type="entry name" value="RRM_RBM43"/>
    <property type="match status" value="1"/>
</dbReference>
<evidence type="ECO:0000256" key="11">
    <source>
        <dbReference type="SAM" id="MobiDB-lite"/>
    </source>
</evidence>
<feature type="domain" description="RRM" evidence="13">
    <location>
        <begin position="5"/>
        <end position="83"/>
    </location>
</feature>
<evidence type="ECO:0000259" key="13">
    <source>
        <dbReference type="PROSITE" id="PS50102"/>
    </source>
</evidence>
<organism evidence="15 16">
    <name type="scientific">Saccoglossus kowalevskii</name>
    <name type="common">Acorn worm</name>
    <dbReference type="NCBI Taxonomy" id="10224"/>
    <lineage>
        <taxon>Eukaryota</taxon>
        <taxon>Metazoa</taxon>
        <taxon>Hemichordata</taxon>
        <taxon>Enteropneusta</taxon>
        <taxon>Harrimaniidae</taxon>
        <taxon>Saccoglossus</taxon>
    </lineage>
</organism>
<evidence type="ECO:0000256" key="10">
    <source>
        <dbReference type="PROSITE-ProRule" id="PRU00176"/>
    </source>
</evidence>
<comment type="catalytic activity">
    <reaction evidence="1">
        <text>S-ubiquitinyl-[E2 ubiquitin-conjugating enzyme]-L-cysteine + [acceptor protein]-L-lysine = [E2 ubiquitin-conjugating enzyme]-L-cysteine + N(6)-ubiquitinyl-[acceptor protein]-L-lysine.</text>
        <dbReference type="EC" id="2.3.2.27"/>
    </reaction>
</comment>
<keyword evidence="8" id="KW-0862">Zinc</keyword>
<feature type="region of interest" description="Disordered" evidence="11">
    <location>
        <begin position="1075"/>
        <end position="1095"/>
    </location>
</feature>
<dbReference type="PROSITE" id="PS00518">
    <property type="entry name" value="ZF_RING_1"/>
    <property type="match status" value="1"/>
</dbReference>
<keyword evidence="10" id="KW-0694">RNA-binding</keyword>
<dbReference type="InterPro" id="IPR039399">
    <property type="entry name" value="Deltex_C_sf"/>
</dbReference>
<feature type="domain" description="RING-type" evidence="12">
    <location>
        <begin position="1105"/>
        <end position="1143"/>
    </location>
</feature>
<evidence type="ECO:0000259" key="14">
    <source>
        <dbReference type="PROSITE" id="PS51154"/>
    </source>
</evidence>
<evidence type="ECO:0000256" key="1">
    <source>
        <dbReference type="ARBA" id="ARBA00000900"/>
    </source>
</evidence>
<evidence type="ECO:0000256" key="5">
    <source>
        <dbReference type="ARBA" id="ARBA00022679"/>
    </source>
</evidence>
<protein>
    <recommendedName>
        <fullName evidence="4">RING-type E3 ubiquitin transferase</fullName>
        <ecNumber evidence="4">2.3.2.27</ecNumber>
    </recommendedName>
</protein>
<feature type="region of interest" description="Disordered" evidence="11">
    <location>
        <begin position="167"/>
        <end position="260"/>
    </location>
</feature>
<dbReference type="CDD" id="cd09633">
    <property type="entry name" value="Deltex_C"/>
    <property type="match status" value="1"/>
</dbReference>
<dbReference type="InterPro" id="IPR035979">
    <property type="entry name" value="RBD_domain_sf"/>
</dbReference>
<dbReference type="Gene3D" id="3.40.220.10">
    <property type="entry name" value="Leucine Aminopeptidase, subunit E, domain 1"/>
    <property type="match status" value="1"/>
</dbReference>
<dbReference type="InterPro" id="IPR039396">
    <property type="entry name" value="Deltex_C"/>
</dbReference>
<keyword evidence="5" id="KW-0808">Transferase</keyword>
<dbReference type="EC" id="2.3.2.27" evidence="4"/>
<evidence type="ECO:0000256" key="3">
    <source>
        <dbReference type="ARBA" id="ARBA00009413"/>
    </source>
</evidence>
<evidence type="ECO:0000259" key="12">
    <source>
        <dbReference type="PROSITE" id="PS50089"/>
    </source>
</evidence>
<dbReference type="CDD" id="cd02907">
    <property type="entry name" value="Macro_Af1521_BAL-like"/>
    <property type="match status" value="1"/>
</dbReference>
<dbReference type="SUPFAM" id="SSF54928">
    <property type="entry name" value="RNA-binding domain, RBD"/>
    <property type="match status" value="1"/>
</dbReference>
<proteinExistence type="inferred from homology"/>
<comment type="similarity">
    <text evidence="3">Belongs to the Deltex family.</text>
</comment>
<dbReference type="Gene3D" id="3.30.70.330">
    <property type="match status" value="1"/>
</dbReference>
<evidence type="ECO:0000256" key="4">
    <source>
        <dbReference type="ARBA" id="ARBA00012483"/>
    </source>
</evidence>
<evidence type="ECO:0000256" key="7">
    <source>
        <dbReference type="ARBA" id="ARBA00022771"/>
    </source>
</evidence>
<dbReference type="InterPro" id="IPR039398">
    <property type="entry name" value="Deltex_fam"/>
</dbReference>
<sequence>MSHRKSIIVTGIPSGASRDQLQIYFQRSSNGGGDVTSVVYPLNPQSESMKDVAMVTFDKEEDCQRVLSKVQTLNSTLLEVKPLPPQVFSNLSATVNADLLKTIPPAKVKNLIESVQQDYGIHCKYRLDDSKSLIKFELKGNWHQLSLAQKLLQKYCPILDEESLPVNGYASSDDPKSLRHVSNGPDQEHSLGQRLFDQSQRNGPLSNGYSQDQQPSFETSSINGNRSIPVDSQNSAHMLKSREATGQRPRSRAGRVKGSTLFSKVSDHGDAIMEQSEDQMSWDLEPDHDTELLFSRLDSDVVEDKVDRLESVSSPVPVDVDFYKYLNHTQSQQLLSIEQEFDVKFVCDLGSDAGILQILPGSSNTTKDQIQMANESFIVLYENLFRTTTKFDLLLPTGFQHADLVEKTVEDTHKRYSKVFMKFEEANHYAMYGDKDILERAKSHVPKADQLDANQSDWLADGRISQNALKRSVTILSDGRRELSFLTESGIKVRLYCADITKLNVDTITNAAHEQLINTGGVAYSIRKAAGRQYHRECEEYIDNHGPLYVTEVIHTGAGELPCKDVMHAVGPRWEDYKNKIECLDTLRATFVNCLKHANDLLQATSVAIPPISAGIFGVPLDMVAQGMFDAVMEFSEKHSRDKGNRTLSDIHYVDYEMTTVTDMRKVFMENLKIMASGELPEARLGSLVDVMPERSASPIEDIRARPTSPVQSTQEQIGRPGTPPVSTPPVWSNQERIERPGTPPVRTSQERVERAGTPVWSNQERIERPGTPPVRTSQERTERAGTPPVWSNQERIERPGTPPVRTSLDVPRASSPRPTEDVDRRPASPRGTSAFKQFKVTAEIDKYLPTRSFTSPRSGIFGERIRPSTRPLTAERHRRHQTENSTLKPMRATHDGFDRDRRIDDSELGAVGGDNEKVLAASDKEALVREILDEHDHGPLTNERYYQTQRRLEKLLLEDEFSPIKGSSRHRTRSMDRSRPRTADVSRGSSGRASSLDRRKPLTGSLDLGSTVSKRCQLCRSSKNLTTLPSCSHYICRTCKTMSTNCYDCLQTSTTRDKGKLKVQATSFQPSLTRAEAKQRLAQKPKRSSSASARFANTQSPLECPICMERVSDPKMLQDCQHTFCRACIDRALKDKPVCPVCGLIYGTLTGSQPDGTMNTTVDKLHSLPGYTGYGTIVIVYEFPDGIQTEKHPNPGKAYQGTKRRAYLPDSVQGREVLRLLKKAFQMKLLFTVGQSVTTGLDNVVIWNDIHQKTSRHGGPANHGYPDPFYLRRVKEELAAKGVK</sequence>
<dbReference type="InterPro" id="IPR002589">
    <property type="entry name" value="Macro_dom"/>
</dbReference>